<keyword evidence="7" id="KW-0175">Coiled coil</keyword>
<proteinExistence type="inferred from homology"/>
<dbReference type="AlphaFoldDB" id="A0A8U0PKU8"/>
<evidence type="ECO:0000313" key="11">
    <source>
        <dbReference type="RefSeq" id="XP_038827711.1"/>
    </source>
</evidence>
<dbReference type="GO" id="GO:0016020">
    <property type="term" value="C:membrane"/>
    <property type="evidence" value="ECO:0007669"/>
    <property type="project" value="UniProtKB-SubCell"/>
</dbReference>
<dbReference type="InterPro" id="IPR051882">
    <property type="entry name" value="ATF_bZIP_TF"/>
</dbReference>
<keyword evidence="4" id="KW-0238">DNA-binding</keyword>
<keyword evidence="6" id="KW-0539">Nucleus</keyword>
<feature type="domain" description="BZIP" evidence="9">
    <location>
        <begin position="299"/>
        <end position="352"/>
    </location>
</feature>
<dbReference type="OrthoDB" id="644067at2759"/>
<evidence type="ECO:0000256" key="7">
    <source>
        <dbReference type="SAM" id="Coils"/>
    </source>
</evidence>
<dbReference type="PANTHER" id="PTHR46164:SF2">
    <property type="entry name" value="CYCLIC AMP-DEPENDENT TRANSCRIPTION FACTOR ATF-6 BETA"/>
    <property type="match status" value="1"/>
</dbReference>
<dbReference type="SMART" id="SM00338">
    <property type="entry name" value="BRLZ"/>
    <property type="match status" value="1"/>
</dbReference>
<evidence type="ECO:0000256" key="5">
    <source>
        <dbReference type="ARBA" id="ARBA00023163"/>
    </source>
</evidence>
<dbReference type="Pfam" id="PF00170">
    <property type="entry name" value="bZIP_1"/>
    <property type="match status" value="1"/>
</dbReference>
<evidence type="ECO:0000313" key="10">
    <source>
        <dbReference type="Proteomes" id="UP000808372"/>
    </source>
</evidence>
<accession>A0A8U0PKU8</accession>
<organism evidence="10 11">
    <name type="scientific">Salvelinus namaycush</name>
    <name type="common">Lake trout</name>
    <name type="synonym">Salmo namaycush</name>
    <dbReference type="NCBI Taxonomy" id="8040"/>
    <lineage>
        <taxon>Eukaryota</taxon>
        <taxon>Metazoa</taxon>
        <taxon>Chordata</taxon>
        <taxon>Craniata</taxon>
        <taxon>Vertebrata</taxon>
        <taxon>Euteleostomi</taxon>
        <taxon>Actinopterygii</taxon>
        <taxon>Neopterygii</taxon>
        <taxon>Teleostei</taxon>
        <taxon>Protacanthopterygii</taxon>
        <taxon>Salmoniformes</taxon>
        <taxon>Salmonidae</taxon>
        <taxon>Salmoninae</taxon>
        <taxon>Salvelinus</taxon>
    </lineage>
</organism>
<evidence type="ECO:0000256" key="4">
    <source>
        <dbReference type="ARBA" id="ARBA00023125"/>
    </source>
</evidence>
<evidence type="ECO:0000256" key="6">
    <source>
        <dbReference type="ARBA" id="ARBA00023242"/>
    </source>
</evidence>
<feature type="region of interest" description="Disordered" evidence="8">
    <location>
        <begin position="413"/>
        <end position="439"/>
    </location>
</feature>
<dbReference type="PROSITE" id="PS00036">
    <property type="entry name" value="BZIP_BASIC"/>
    <property type="match status" value="1"/>
</dbReference>
<gene>
    <name evidence="11" type="primary">LOC120026967</name>
</gene>
<dbReference type="PANTHER" id="PTHR46164">
    <property type="entry name" value="ATF6, ISOFORM C"/>
    <property type="match status" value="1"/>
</dbReference>
<dbReference type="GO" id="GO:0000981">
    <property type="term" value="F:DNA-binding transcription factor activity, RNA polymerase II-specific"/>
    <property type="evidence" value="ECO:0007669"/>
    <property type="project" value="TreeGrafter"/>
</dbReference>
<evidence type="ECO:0000256" key="2">
    <source>
        <dbReference type="ARBA" id="ARBA00009050"/>
    </source>
</evidence>
<comment type="subcellular location">
    <subcellularLocation>
        <location evidence="1">Membrane</location>
        <topology evidence="1">Single-pass membrane protein</topology>
    </subcellularLocation>
</comment>
<comment type="similarity">
    <text evidence="2">Belongs to the bZIP family. ATF subfamily.</text>
</comment>
<dbReference type="SUPFAM" id="SSF57959">
    <property type="entry name" value="Leucine zipper domain"/>
    <property type="match status" value="1"/>
</dbReference>
<dbReference type="GO" id="GO:0005634">
    <property type="term" value="C:nucleus"/>
    <property type="evidence" value="ECO:0007669"/>
    <property type="project" value="TreeGrafter"/>
</dbReference>
<evidence type="ECO:0000259" key="9">
    <source>
        <dbReference type="PROSITE" id="PS50217"/>
    </source>
</evidence>
<feature type="region of interest" description="Disordered" evidence="8">
    <location>
        <begin position="635"/>
        <end position="679"/>
    </location>
</feature>
<reference evidence="11" key="1">
    <citation type="submission" date="2025-08" db="UniProtKB">
        <authorList>
            <consortium name="RefSeq"/>
        </authorList>
    </citation>
    <scope>IDENTIFICATION</scope>
    <source>
        <tissue evidence="11">White muscle</tissue>
    </source>
</reference>
<dbReference type="GO" id="GO:0030968">
    <property type="term" value="P:endoplasmic reticulum unfolded protein response"/>
    <property type="evidence" value="ECO:0007669"/>
    <property type="project" value="TreeGrafter"/>
</dbReference>
<dbReference type="PROSITE" id="PS50217">
    <property type="entry name" value="BZIP"/>
    <property type="match status" value="1"/>
</dbReference>
<dbReference type="GO" id="GO:0000978">
    <property type="term" value="F:RNA polymerase II cis-regulatory region sequence-specific DNA binding"/>
    <property type="evidence" value="ECO:0007669"/>
    <property type="project" value="TreeGrafter"/>
</dbReference>
<dbReference type="Gene3D" id="1.20.5.170">
    <property type="match status" value="1"/>
</dbReference>
<dbReference type="InterPro" id="IPR046347">
    <property type="entry name" value="bZIP_sf"/>
</dbReference>
<dbReference type="CDD" id="cd14700">
    <property type="entry name" value="bZIP_ATF6"/>
    <property type="match status" value="1"/>
</dbReference>
<evidence type="ECO:0000256" key="1">
    <source>
        <dbReference type="ARBA" id="ARBA00004167"/>
    </source>
</evidence>
<dbReference type="Proteomes" id="UP000808372">
    <property type="component" value="Chromosome 32"/>
</dbReference>
<dbReference type="GeneID" id="120026967"/>
<dbReference type="InterPro" id="IPR004827">
    <property type="entry name" value="bZIP"/>
</dbReference>
<evidence type="ECO:0000256" key="3">
    <source>
        <dbReference type="ARBA" id="ARBA00023015"/>
    </source>
</evidence>
<feature type="compositionally biased region" description="Basic residues" evidence="8">
    <location>
        <begin position="649"/>
        <end position="667"/>
    </location>
</feature>
<evidence type="ECO:0000256" key="8">
    <source>
        <dbReference type="SAM" id="MobiDB-lite"/>
    </source>
</evidence>
<dbReference type="RefSeq" id="XP_038827711.1">
    <property type="nucleotide sequence ID" value="XM_038971783.1"/>
</dbReference>
<protein>
    <submittedName>
        <fullName evidence="11">Cyclic AMP-dependent transcription factor ATF-6 beta-like isoform X2</fullName>
    </submittedName>
</protein>
<feature type="coiled-coil region" evidence="7">
    <location>
        <begin position="317"/>
        <end position="358"/>
    </location>
</feature>
<keyword evidence="5" id="KW-0804">Transcription</keyword>
<keyword evidence="10" id="KW-1185">Reference proteome</keyword>
<sequence>MTTDLLSDLESRFFADNLLTSEDWDACLYQCESMEEGEDGEYTRGPKYETSFDNDLVLTLDPDNPTSPWRHLDDNLLTGDSPILKDKMTITQPLPVDMLFRVKAEPPSPASSLASDCSLTSLPDSQITVKGENPPTPPYMFGDVLSPPLGTCEVTVASAPQAQPQSHLLPQPQQHQTAANNGIDALATVHPTAATIKASTILSSKPSIQPRPVCLAALPVPQAPSPAKALILHSLPSMDQSRPVVLSQSVCLGSTPAIVKMEPVSPTMPHGHSPTAPFPSKPIVPASSLPGSNGIDMKVMKRQQRMIKNRESACQSRKKKKEYLQNLEGQLREAQQENERLRRENQALRERLVGKEGSESGNNKRAVCVMAVLLFMTFSFGPVSITDRKLETGLQEEVVPHAGRRLLEFETAQEHSRVEERMDPEEEGGEDGWKGGEVERESTDSYQFRNLSDVFSDVKDLVLQDIDRYFTSNDCRQFNRSESLRLADELRGWVHRHQIDRKKSGGKPKMVKKAKLAQKAQLRKTNFSRYLPIQTHRSIESQIQVFPAGPEISYSDFMDAIDRREDTFYVVSFRRDHLLLPAISHNKTTRPKMSLVMPAMSVNESLYNKSQGYEMMMQVDCEVMDTRIIPIKASAVPPSLRDPPPAPPAHHHHSNHTSLRGRHHPHTGRAESPRQPLAIRRREAEYYISQGGQV</sequence>
<keyword evidence="3" id="KW-0805">Transcription regulation</keyword>
<name>A0A8U0PKU8_SALNM</name>